<protein>
    <submittedName>
        <fullName evidence="1">Uncharacterized protein</fullName>
    </submittedName>
</protein>
<reference evidence="1 2" key="1">
    <citation type="journal article" date="2021" name="BMC Genomics">
        <title>Datura genome reveals duplications of psychoactive alkaloid biosynthetic genes and high mutation rate following tissue culture.</title>
        <authorList>
            <person name="Rajewski A."/>
            <person name="Carter-House D."/>
            <person name="Stajich J."/>
            <person name="Litt A."/>
        </authorList>
    </citation>
    <scope>NUCLEOTIDE SEQUENCE [LARGE SCALE GENOMIC DNA]</scope>
    <source>
        <strain evidence="1">AR-01</strain>
    </source>
</reference>
<organism evidence="1 2">
    <name type="scientific">Datura stramonium</name>
    <name type="common">Jimsonweed</name>
    <name type="synonym">Common thornapple</name>
    <dbReference type="NCBI Taxonomy" id="4076"/>
    <lineage>
        <taxon>Eukaryota</taxon>
        <taxon>Viridiplantae</taxon>
        <taxon>Streptophyta</taxon>
        <taxon>Embryophyta</taxon>
        <taxon>Tracheophyta</taxon>
        <taxon>Spermatophyta</taxon>
        <taxon>Magnoliopsida</taxon>
        <taxon>eudicotyledons</taxon>
        <taxon>Gunneridae</taxon>
        <taxon>Pentapetalae</taxon>
        <taxon>asterids</taxon>
        <taxon>lamiids</taxon>
        <taxon>Solanales</taxon>
        <taxon>Solanaceae</taxon>
        <taxon>Solanoideae</taxon>
        <taxon>Datureae</taxon>
        <taxon>Datura</taxon>
    </lineage>
</organism>
<proteinExistence type="predicted"/>
<evidence type="ECO:0000313" key="1">
    <source>
        <dbReference type="EMBL" id="MCD7473107.1"/>
    </source>
</evidence>
<accession>A0ABS8TNK3</accession>
<name>A0ABS8TNK3_DATST</name>
<dbReference type="Proteomes" id="UP000823775">
    <property type="component" value="Unassembled WGS sequence"/>
</dbReference>
<gene>
    <name evidence="1" type="ORF">HAX54_014729</name>
</gene>
<comment type="caution">
    <text evidence="1">The sequence shown here is derived from an EMBL/GenBank/DDBJ whole genome shotgun (WGS) entry which is preliminary data.</text>
</comment>
<evidence type="ECO:0000313" key="2">
    <source>
        <dbReference type="Proteomes" id="UP000823775"/>
    </source>
</evidence>
<feature type="non-terminal residue" evidence="1">
    <location>
        <position position="1"/>
    </location>
</feature>
<dbReference type="EMBL" id="JACEIK010001920">
    <property type="protein sequence ID" value="MCD7473107.1"/>
    <property type="molecule type" value="Genomic_DNA"/>
</dbReference>
<sequence>AYVELRADLEAEKRKRQSRDKLLMRMWKEKKKLFSIIAPGSKLPKVSRSSPSSVGLAAKVLVAQALIAMK</sequence>
<keyword evidence="2" id="KW-1185">Reference proteome</keyword>